<keyword evidence="10" id="KW-0436">Ligase</keyword>
<dbReference type="CDD" id="cd00712">
    <property type="entry name" value="AsnB"/>
    <property type="match status" value="1"/>
</dbReference>
<comment type="catalytic activity">
    <reaction evidence="8">
        <text>L-aspartate + L-glutamine + ATP + H2O = L-asparagine + L-glutamate + AMP + diphosphate + H(+)</text>
        <dbReference type="Rhea" id="RHEA:12228"/>
        <dbReference type="ChEBI" id="CHEBI:15377"/>
        <dbReference type="ChEBI" id="CHEBI:15378"/>
        <dbReference type="ChEBI" id="CHEBI:29985"/>
        <dbReference type="ChEBI" id="CHEBI:29991"/>
        <dbReference type="ChEBI" id="CHEBI:30616"/>
        <dbReference type="ChEBI" id="CHEBI:33019"/>
        <dbReference type="ChEBI" id="CHEBI:58048"/>
        <dbReference type="ChEBI" id="CHEBI:58359"/>
        <dbReference type="ChEBI" id="CHEBI:456215"/>
        <dbReference type="EC" id="6.3.5.4"/>
    </reaction>
</comment>
<dbReference type="InterPro" id="IPR006426">
    <property type="entry name" value="Asn_synth_AEB"/>
</dbReference>
<evidence type="ECO:0000256" key="2">
    <source>
        <dbReference type="ARBA" id="ARBA00005752"/>
    </source>
</evidence>
<dbReference type="PROSITE" id="PS51278">
    <property type="entry name" value="GATASE_TYPE_2"/>
    <property type="match status" value="1"/>
</dbReference>
<gene>
    <name evidence="10" type="primary">asnB</name>
    <name evidence="10" type="ORF">RB636_18245</name>
</gene>
<proteinExistence type="inferred from homology"/>
<comment type="pathway">
    <text evidence="1">Amino-acid biosynthesis; L-asparagine biosynthesis; L-asparagine from L-aspartate (L-Gln route): step 1/1.</text>
</comment>
<evidence type="ECO:0000313" key="10">
    <source>
        <dbReference type="EMBL" id="MEF3115113.1"/>
    </source>
</evidence>
<dbReference type="InterPro" id="IPR014729">
    <property type="entry name" value="Rossmann-like_a/b/a_fold"/>
</dbReference>
<dbReference type="Gene3D" id="3.60.20.10">
    <property type="entry name" value="Glutamine Phosphoribosylpyrophosphate, subunit 1, domain 1"/>
    <property type="match status" value="1"/>
</dbReference>
<keyword evidence="6" id="KW-0061">Asparagine biosynthesis</keyword>
<keyword evidence="6" id="KW-0028">Amino-acid biosynthesis</keyword>
<dbReference type="Pfam" id="PF13537">
    <property type="entry name" value="GATase_7"/>
    <property type="match status" value="1"/>
</dbReference>
<dbReference type="InterPro" id="IPR017932">
    <property type="entry name" value="GATase_2_dom"/>
</dbReference>
<accession>A0ABU7WUD5</accession>
<dbReference type="InterPro" id="IPR033738">
    <property type="entry name" value="AsnB_N"/>
</dbReference>
<dbReference type="NCBIfam" id="TIGR01536">
    <property type="entry name" value="asn_synth_AEB"/>
    <property type="match status" value="1"/>
</dbReference>
<keyword evidence="7" id="KW-0315">Glutamine amidotransferase</keyword>
<dbReference type="SUPFAM" id="SSF52402">
    <property type="entry name" value="Adenine nucleotide alpha hydrolases-like"/>
    <property type="match status" value="1"/>
</dbReference>
<keyword evidence="5" id="KW-0067">ATP-binding</keyword>
<evidence type="ECO:0000256" key="8">
    <source>
        <dbReference type="ARBA" id="ARBA00048741"/>
    </source>
</evidence>
<sequence>MCGITGWVDYARDLRREKATVEAMNNTLGLRGPDARGVWVGPHAGLGHTRNSIIDLAGGIQPMAAEEDGRTLAVLTYSGEVYNFKQLRSELESRGHRFRTRSDTEVVLRSYLEWGAGCAERLEGMFAFGVWDLRTEELLLVRDRLGIKPLFYSVRPDGVLFGSEPKALLAHPDIEPVVGVPELQELFSTAKTPGQAVFRDMRELLPGHTMTVSRSGVREHRYWTLEARPHTDDLDTTVGHIRSLLEEIVTRELVADVPLCTTLSGGIDSSVVTALAAKAREEAGDEAVRTITATFVGYSENFRPDDQRDTPDAPYAAELARHVGADHTDIVLGTADLISTRAREAAVLAQDMPSMLGDMDTSLYLMLRATREHSTVALTGETADEIFGGFKWLHDSELVAADNFPWVEAEKRQEGSRGGGLGRGLFGRGLLDKLDMPGYYADAFAQTRALTPHQEDEDPHEHRMRELCFSHLNRWLPMLLDRGDRLAMASSLETRVPFCDHRLVEYVYNTPWSFKTFDGREKSLLRAAAGGNLVPKSVLERPKSPYPVTQDPAYTRALHDAMAAVLADPNSPVLPLLDVDAARRAVADQSPTAHEWHSRSNLEMALGFDFWLRHYGITLDV</sequence>
<organism evidence="10 11">
    <name type="scientific">Streptomyces chrestomyceticus</name>
    <dbReference type="NCBI Taxonomy" id="68185"/>
    <lineage>
        <taxon>Bacteria</taxon>
        <taxon>Bacillati</taxon>
        <taxon>Actinomycetota</taxon>
        <taxon>Actinomycetes</taxon>
        <taxon>Kitasatosporales</taxon>
        <taxon>Streptomycetaceae</taxon>
        <taxon>Streptomyces</taxon>
    </lineage>
</organism>
<evidence type="ECO:0000259" key="9">
    <source>
        <dbReference type="PROSITE" id="PS51278"/>
    </source>
</evidence>
<evidence type="ECO:0000256" key="4">
    <source>
        <dbReference type="ARBA" id="ARBA00022741"/>
    </source>
</evidence>
<dbReference type="InterPro" id="IPR029055">
    <property type="entry name" value="Ntn_hydrolases_N"/>
</dbReference>
<comment type="caution">
    <text evidence="10">The sequence shown here is derived from an EMBL/GenBank/DDBJ whole genome shotgun (WGS) entry which is preliminary data.</text>
</comment>
<dbReference type="RefSeq" id="WP_331787370.1">
    <property type="nucleotide sequence ID" value="NZ_JAVFKM010000008.1"/>
</dbReference>
<dbReference type="CDD" id="cd01991">
    <property type="entry name" value="Asn_synthase_B_C"/>
    <property type="match status" value="1"/>
</dbReference>
<dbReference type="GO" id="GO:0004066">
    <property type="term" value="F:asparagine synthase (glutamine-hydrolyzing) activity"/>
    <property type="evidence" value="ECO:0007669"/>
    <property type="project" value="UniProtKB-EC"/>
</dbReference>
<dbReference type="InterPro" id="IPR051786">
    <property type="entry name" value="ASN_synthetase/amidase"/>
</dbReference>
<evidence type="ECO:0000256" key="1">
    <source>
        <dbReference type="ARBA" id="ARBA00005187"/>
    </source>
</evidence>
<dbReference type="Proteomes" id="UP001348265">
    <property type="component" value="Unassembled WGS sequence"/>
</dbReference>
<reference evidence="10 11" key="1">
    <citation type="submission" date="2023-08" db="EMBL/GenBank/DDBJ databases">
        <authorList>
            <person name="Sharma P."/>
            <person name="Verma V."/>
            <person name="Mohan M.K."/>
            <person name="Dubey A.K."/>
        </authorList>
    </citation>
    <scope>NUCLEOTIDE SEQUENCE [LARGE SCALE GENOMIC DNA]</scope>
    <source>
        <strain evidence="10 11">ADP4</strain>
    </source>
</reference>
<evidence type="ECO:0000256" key="7">
    <source>
        <dbReference type="ARBA" id="ARBA00022962"/>
    </source>
</evidence>
<dbReference type="EMBL" id="JAVFKM010000008">
    <property type="protein sequence ID" value="MEF3115113.1"/>
    <property type="molecule type" value="Genomic_DNA"/>
</dbReference>
<dbReference type="PIRSF" id="PIRSF001589">
    <property type="entry name" value="Asn_synthetase_glu-h"/>
    <property type="match status" value="1"/>
</dbReference>
<dbReference type="PANTHER" id="PTHR43284">
    <property type="entry name" value="ASPARAGINE SYNTHETASE (GLUTAMINE-HYDROLYZING)"/>
    <property type="match status" value="1"/>
</dbReference>
<evidence type="ECO:0000256" key="5">
    <source>
        <dbReference type="ARBA" id="ARBA00022840"/>
    </source>
</evidence>
<dbReference type="Gene3D" id="3.40.50.620">
    <property type="entry name" value="HUPs"/>
    <property type="match status" value="1"/>
</dbReference>
<keyword evidence="4" id="KW-0547">Nucleotide-binding</keyword>
<evidence type="ECO:0000313" key="11">
    <source>
        <dbReference type="Proteomes" id="UP001348265"/>
    </source>
</evidence>
<comment type="similarity">
    <text evidence="2">Belongs to the asparagine synthetase family.</text>
</comment>
<dbReference type="SUPFAM" id="SSF56235">
    <property type="entry name" value="N-terminal nucleophile aminohydrolases (Ntn hydrolases)"/>
    <property type="match status" value="1"/>
</dbReference>
<feature type="domain" description="Glutamine amidotransferase type-2" evidence="9">
    <location>
        <begin position="2"/>
        <end position="215"/>
    </location>
</feature>
<evidence type="ECO:0000256" key="3">
    <source>
        <dbReference type="ARBA" id="ARBA00012737"/>
    </source>
</evidence>
<evidence type="ECO:0000256" key="6">
    <source>
        <dbReference type="ARBA" id="ARBA00022888"/>
    </source>
</evidence>
<dbReference type="PANTHER" id="PTHR43284:SF1">
    <property type="entry name" value="ASPARAGINE SYNTHETASE"/>
    <property type="match status" value="1"/>
</dbReference>
<keyword evidence="11" id="KW-1185">Reference proteome</keyword>
<dbReference type="InterPro" id="IPR001962">
    <property type="entry name" value="Asn_synthase"/>
</dbReference>
<protein>
    <recommendedName>
        <fullName evidence="3">asparagine synthase (glutamine-hydrolyzing)</fullName>
        <ecNumber evidence="3">6.3.5.4</ecNumber>
    </recommendedName>
</protein>
<dbReference type="Pfam" id="PF00733">
    <property type="entry name" value="Asn_synthase"/>
    <property type="match status" value="1"/>
</dbReference>
<name>A0ABU7WUD5_9ACTN</name>
<dbReference type="EC" id="6.3.5.4" evidence="3"/>